<organism evidence="4 5">
    <name type="scientific">Novosphingobium kalidii</name>
    <dbReference type="NCBI Taxonomy" id="3230299"/>
    <lineage>
        <taxon>Bacteria</taxon>
        <taxon>Pseudomonadati</taxon>
        <taxon>Pseudomonadota</taxon>
        <taxon>Alphaproteobacteria</taxon>
        <taxon>Sphingomonadales</taxon>
        <taxon>Sphingomonadaceae</taxon>
        <taxon>Novosphingobium</taxon>
    </lineage>
</organism>
<comment type="similarity">
    <text evidence="1">Belongs to the leucine-binding protein family.</text>
</comment>
<dbReference type="InterPro" id="IPR028082">
    <property type="entry name" value="Peripla_BP_I"/>
</dbReference>
<keyword evidence="2" id="KW-0732">Signal</keyword>
<dbReference type="RefSeq" id="WP_353983338.1">
    <property type="nucleotide sequence ID" value="NZ_JBEWLY010000008.1"/>
</dbReference>
<accession>A0ABV2CZ57</accession>
<dbReference type="Proteomes" id="UP001548713">
    <property type="component" value="Unassembled WGS sequence"/>
</dbReference>
<proteinExistence type="inferred from homology"/>
<protein>
    <submittedName>
        <fullName evidence="4">ABC transporter substrate-binding protein</fullName>
    </submittedName>
</protein>
<evidence type="ECO:0000256" key="2">
    <source>
        <dbReference type="ARBA" id="ARBA00022729"/>
    </source>
</evidence>
<dbReference type="SUPFAM" id="SSF53822">
    <property type="entry name" value="Periplasmic binding protein-like I"/>
    <property type="match status" value="1"/>
</dbReference>
<keyword evidence="5" id="KW-1185">Reference proteome</keyword>
<evidence type="ECO:0000259" key="3">
    <source>
        <dbReference type="Pfam" id="PF13458"/>
    </source>
</evidence>
<gene>
    <name evidence="4" type="ORF">ABVV53_05340</name>
</gene>
<feature type="domain" description="Leucine-binding protein" evidence="3">
    <location>
        <begin position="59"/>
        <end position="315"/>
    </location>
</feature>
<evidence type="ECO:0000313" key="4">
    <source>
        <dbReference type="EMBL" id="MET1754885.1"/>
    </source>
</evidence>
<evidence type="ECO:0000313" key="5">
    <source>
        <dbReference type="Proteomes" id="UP001548713"/>
    </source>
</evidence>
<dbReference type="Gene3D" id="3.40.50.2300">
    <property type="match status" value="2"/>
</dbReference>
<dbReference type="Pfam" id="PF13458">
    <property type="entry name" value="Peripla_BP_6"/>
    <property type="match status" value="1"/>
</dbReference>
<evidence type="ECO:0000256" key="1">
    <source>
        <dbReference type="ARBA" id="ARBA00010062"/>
    </source>
</evidence>
<comment type="caution">
    <text evidence="4">The sequence shown here is derived from an EMBL/GenBank/DDBJ whole genome shotgun (WGS) entry which is preliminary data.</text>
</comment>
<reference evidence="4 5" key="1">
    <citation type="submission" date="2024-07" db="EMBL/GenBank/DDBJ databases">
        <title>Novosphingobium kalidii RD2P27.</title>
        <authorList>
            <person name="Sun J.-Q."/>
        </authorList>
    </citation>
    <scope>NUCLEOTIDE SEQUENCE [LARGE SCALE GENOMIC DNA]</scope>
    <source>
        <strain evidence="4 5">RD2P27</strain>
    </source>
</reference>
<name>A0ABV2CZ57_9SPHN</name>
<dbReference type="InterPro" id="IPR028081">
    <property type="entry name" value="Leu-bd"/>
</dbReference>
<sequence length="348" mass="36912">MVSTARVGVLNDMADDGPAPGDVSDWLEHEVQALQRCGRITASVEFVHAYGLGLPSGTAEAIERAYQELAAQDVALVVGPAIGENALVLSPLVERLRLPTINWAGAERARGKYMFQLQVGSHEDEPLVMARYLASVGCRRLGVVFDVSPIGTRHLKFLQEEAAVLGLDVVAEAGISPLADAAEQEVATVLGARPDAVLYLGLGMTAPAVAKAVTATDWDGCKIMNTAGLRGYSGDFARICDGWTYIDMHSDTNATIKALCAAKNIPPEGALAAAKGHDLGRLVAEGIARATDHTREGLRAGLEHVKWLPAALGEEGTLLGFGVHDRGALHGRYLVLRQWLDGRSVPVT</sequence>
<dbReference type="EMBL" id="JBEWLY010000008">
    <property type="protein sequence ID" value="MET1754885.1"/>
    <property type="molecule type" value="Genomic_DNA"/>
</dbReference>